<name>A0ACB6RY12_9PLEO</name>
<gene>
    <name evidence="1" type="ORF">BU25DRAFT_111954</name>
</gene>
<evidence type="ECO:0000313" key="2">
    <source>
        <dbReference type="Proteomes" id="UP000799754"/>
    </source>
</evidence>
<reference evidence="1" key="1">
    <citation type="journal article" date="2020" name="Stud. Mycol.">
        <title>101 Dothideomycetes genomes: a test case for predicting lifestyles and emergence of pathogens.</title>
        <authorList>
            <person name="Haridas S."/>
            <person name="Albert R."/>
            <person name="Binder M."/>
            <person name="Bloem J."/>
            <person name="Labutti K."/>
            <person name="Salamov A."/>
            <person name="Andreopoulos B."/>
            <person name="Baker S."/>
            <person name="Barry K."/>
            <person name="Bills G."/>
            <person name="Bluhm B."/>
            <person name="Cannon C."/>
            <person name="Castanera R."/>
            <person name="Culley D."/>
            <person name="Daum C."/>
            <person name="Ezra D."/>
            <person name="Gonzalez J."/>
            <person name="Henrissat B."/>
            <person name="Kuo A."/>
            <person name="Liang C."/>
            <person name="Lipzen A."/>
            <person name="Lutzoni F."/>
            <person name="Magnuson J."/>
            <person name="Mondo S."/>
            <person name="Nolan M."/>
            <person name="Ohm R."/>
            <person name="Pangilinan J."/>
            <person name="Park H.-J."/>
            <person name="Ramirez L."/>
            <person name="Alfaro M."/>
            <person name="Sun H."/>
            <person name="Tritt A."/>
            <person name="Yoshinaga Y."/>
            <person name="Zwiers L.-H."/>
            <person name="Turgeon B."/>
            <person name="Goodwin S."/>
            <person name="Spatafora J."/>
            <person name="Crous P."/>
            <person name="Grigoriev I."/>
        </authorList>
    </citation>
    <scope>NUCLEOTIDE SEQUENCE</scope>
    <source>
        <strain evidence="1">CBS 525.71</strain>
    </source>
</reference>
<sequence>MSFPNSPSFFPFLQQPGELRNIVYSYALSEPEGLKCWEDMFLPKITAELSYNVINQLQDICHEILQEIRVLRIRYNDLTYETCVDASRFTRTLPVTALESLRMLHVTDQWISEENIGEGKATEYMYELFHVSRNIPFITVRLSSRMLHLRGGVLKLLAAESYIRGQDTFLRGSSPISKTKVCLQQSLSPFRKTDCLPRLSHTFQ</sequence>
<keyword evidence="2" id="KW-1185">Reference proteome</keyword>
<dbReference type="Proteomes" id="UP000799754">
    <property type="component" value="Unassembled WGS sequence"/>
</dbReference>
<protein>
    <submittedName>
        <fullName evidence="1">Uncharacterized protein</fullName>
    </submittedName>
</protein>
<comment type="caution">
    <text evidence="1">The sequence shown here is derived from an EMBL/GenBank/DDBJ whole genome shotgun (WGS) entry which is preliminary data.</text>
</comment>
<evidence type="ECO:0000313" key="1">
    <source>
        <dbReference type="EMBL" id="KAF2625824.1"/>
    </source>
</evidence>
<dbReference type="EMBL" id="MU006724">
    <property type="protein sequence ID" value="KAF2625824.1"/>
    <property type="molecule type" value="Genomic_DNA"/>
</dbReference>
<proteinExistence type="predicted"/>
<organism evidence="1 2">
    <name type="scientific">Macroventuria anomochaeta</name>
    <dbReference type="NCBI Taxonomy" id="301207"/>
    <lineage>
        <taxon>Eukaryota</taxon>
        <taxon>Fungi</taxon>
        <taxon>Dikarya</taxon>
        <taxon>Ascomycota</taxon>
        <taxon>Pezizomycotina</taxon>
        <taxon>Dothideomycetes</taxon>
        <taxon>Pleosporomycetidae</taxon>
        <taxon>Pleosporales</taxon>
        <taxon>Pleosporineae</taxon>
        <taxon>Didymellaceae</taxon>
        <taxon>Macroventuria</taxon>
    </lineage>
</organism>
<accession>A0ACB6RY12</accession>